<dbReference type="Pfam" id="PF01420">
    <property type="entry name" value="Methylase_S"/>
    <property type="match status" value="1"/>
</dbReference>
<protein>
    <recommendedName>
        <fullName evidence="4">Type I restriction modification DNA specificity domain-containing protein</fullName>
    </recommendedName>
</protein>
<dbReference type="GO" id="GO:0003677">
    <property type="term" value="F:DNA binding"/>
    <property type="evidence" value="ECO:0007669"/>
    <property type="project" value="UniProtKB-KW"/>
</dbReference>
<evidence type="ECO:0000256" key="3">
    <source>
        <dbReference type="ARBA" id="ARBA00023125"/>
    </source>
</evidence>
<comment type="caution">
    <text evidence="5">The sequence shown here is derived from an EMBL/GenBank/DDBJ whole genome shotgun (WGS) entry which is preliminary data.</text>
</comment>
<keyword evidence="6" id="KW-1185">Reference proteome</keyword>
<dbReference type="Gene3D" id="3.90.220.20">
    <property type="entry name" value="DNA methylase specificity domains"/>
    <property type="match status" value="1"/>
</dbReference>
<dbReference type="InterPro" id="IPR044946">
    <property type="entry name" value="Restrct_endonuc_typeI_TRD_sf"/>
</dbReference>
<keyword evidence="2" id="KW-0680">Restriction system</keyword>
<evidence type="ECO:0000313" key="6">
    <source>
        <dbReference type="Proteomes" id="UP000013180"/>
    </source>
</evidence>
<dbReference type="HOGENOM" id="CLU_1560275_0_0_9"/>
<organism evidence="5 6">
    <name type="scientific">[Clostridium] clostridioforme 90A6</name>
    <dbReference type="NCBI Taxonomy" id="999406"/>
    <lineage>
        <taxon>Bacteria</taxon>
        <taxon>Bacillati</taxon>
        <taxon>Bacillota</taxon>
        <taxon>Clostridia</taxon>
        <taxon>Lachnospirales</taxon>
        <taxon>Lachnospiraceae</taxon>
        <taxon>Enterocloster</taxon>
    </lineage>
</organism>
<reference evidence="5" key="1">
    <citation type="submission" date="2013-01" db="EMBL/GenBank/DDBJ databases">
        <title>The Genome Sequence of Clostridium clostridioforme 90A6.</title>
        <authorList>
            <consortium name="The Broad Institute Genome Sequencing Platform"/>
            <person name="Earl A."/>
            <person name="Ward D."/>
            <person name="Feldgarden M."/>
            <person name="Gevers D."/>
            <person name="Courvalin P."/>
            <person name="Lambert T."/>
            <person name="Walker B."/>
            <person name="Young S.K."/>
            <person name="Zeng Q."/>
            <person name="Gargeya S."/>
            <person name="Fitzgerald M."/>
            <person name="Haas B."/>
            <person name="Abouelleil A."/>
            <person name="Alvarado L."/>
            <person name="Arachchi H.M."/>
            <person name="Berlin A.M."/>
            <person name="Chapman S.B."/>
            <person name="Dewar J."/>
            <person name="Goldberg J."/>
            <person name="Griggs A."/>
            <person name="Gujja S."/>
            <person name="Hansen M."/>
            <person name="Howarth C."/>
            <person name="Imamovic A."/>
            <person name="Larimer J."/>
            <person name="McCowan C."/>
            <person name="Murphy C."/>
            <person name="Neiman D."/>
            <person name="Pearson M."/>
            <person name="Priest M."/>
            <person name="Roberts A."/>
            <person name="Saif S."/>
            <person name="Shea T."/>
            <person name="Sisk P."/>
            <person name="Sykes S."/>
            <person name="Wortman J."/>
            <person name="Nusbaum C."/>
            <person name="Birren B."/>
        </authorList>
    </citation>
    <scope>NUCLEOTIDE SEQUENCE [LARGE SCALE GENOMIC DNA]</scope>
    <source>
        <strain evidence="5">90A6</strain>
    </source>
</reference>
<dbReference type="PATRIC" id="fig|999406.3.peg.4105"/>
<dbReference type="EMBL" id="AGYL01000035">
    <property type="protein sequence ID" value="ENZ61146.1"/>
    <property type="molecule type" value="Genomic_DNA"/>
</dbReference>
<dbReference type="AlphaFoldDB" id="R0B9L0"/>
<name>R0B9L0_9FIRM</name>
<evidence type="ECO:0000256" key="1">
    <source>
        <dbReference type="ARBA" id="ARBA00010923"/>
    </source>
</evidence>
<dbReference type="RefSeq" id="WP_002587822.1">
    <property type="nucleotide sequence ID" value="NZ_KB851040.1"/>
</dbReference>
<dbReference type="SUPFAM" id="SSF116734">
    <property type="entry name" value="DNA methylase specificity domain"/>
    <property type="match status" value="1"/>
</dbReference>
<evidence type="ECO:0000256" key="2">
    <source>
        <dbReference type="ARBA" id="ARBA00022747"/>
    </source>
</evidence>
<dbReference type="InterPro" id="IPR000055">
    <property type="entry name" value="Restrct_endonuc_typeI_TRD"/>
</dbReference>
<evidence type="ECO:0000313" key="5">
    <source>
        <dbReference type="EMBL" id="ENZ61146.1"/>
    </source>
</evidence>
<comment type="similarity">
    <text evidence="1">Belongs to the type-I restriction system S methylase family.</text>
</comment>
<evidence type="ECO:0000259" key="4">
    <source>
        <dbReference type="Pfam" id="PF01420"/>
    </source>
</evidence>
<accession>R0B9L0</accession>
<proteinExistence type="inferred from homology"/>
<gene>
    <name evidence="5" type="ORF">HMPREF1083_03808</name>
</gene>
<keyword evidence="3" id="KW-0238">DNA-binding</keyword>
<dbReference type="Proteomes" id="UP000013180">
    <property type="component" value="Unassembled WGS sequence"/>
</dbReference>
<sequence length="174" mass="20329">MKSKYKRLGQYIRQVDVRNTEGKEENLLGVSVQKKFIPSIANTVGTDFTKYKVVKKGQFTYIPDTSRRGDKIGIALLEDYEEGLVSNVYTVFEVIDEKQLIPQYLMLWFSRPEFDRFARFKSHGSVREVMDWDEMCNVELPVPTYEEQIRIVESYKTITDRIALKQQINDNLAA</sequence>
<dbReference type="GO" id="GO:0009307">
    <property type="term" value="P:DNA restriction-modification system"/>
    <property type="evidence" value="ECO:0007669"/>
    <property type="project" value="UniProtKB-KW"/>
</dbReference>
<feature type="domain" description="Type I restriction modification DNA specificity" evidence="4">
    <location>
        <begin position="40"/>
        <end position="172"/>
    </location>
</feature>